<comment type="caution">
    <text evidence="3">The sequence shown here is derived from an EMBL/GenBank/DDBJ whole genome shotgun (WGS) entry which is preliminary data.</text>
</comment>
<keyword evidence="2" id="KW-0812">Transmembrane</keyword>
<proteinExistence type="predicted"/>
<keyword evidence="3" id="KW-0282">Flagellum</keyword>
<dbReference type="EMBL" id="JAUSTN010000001">
    <property type="protein sequence ID" value="MDQ0274213.1"/>
    <property type="molecule type" value="Genomic_DNA"/>
</dbReference>
<keyword evidence="2" id="KW-0472">Membrane</keyword>
<gene>
    <name evidence="3" type="ORF">J2S72_000209</name>
</gene>
<reference evidence="3 4" key="1">
    <citation type="submission" date="2023-07" db="EMBL/GenBank/DDBJ databases">
        <title>Genomic Encyclopedia of Type Strains, Phase IV (KMG-IV): sequencing the most valuable type-strain genomes for metagenomic binning, comparative biology and taxonomic classification.</title>
        <authorList>
            <person name="Goeker M."/>
        </authorList>
    </citation>
    <scope>NUCLEOTIDE SEQUENCE [LARGE SCALE GENOMIC DNA]</scope>
    <source>
        <strain evidence="3 4">DSM 22616</strain>
    </source>
</reference>
<keyword evidence="4" id="KW-1185">Reference proteome</keyword>
<name>A0ABU0ASG3_9FIRM</name>
<sequence length="417" mass="49891">MQVLNLFIEDKKITYFYGKKRELLIPEGVLKDCEIIDFNHIFYLLKKEIELNDIAKDTLFNLIFLQGFKFHCQKFENIKKDDLENLLEIEFENSSDKVYIDIEDQEDNYFSYSTIPEKNRLKYEEVFEKLNLKLNQILNLSSLFKFYEDGAYVIITQSLIVLAIKDKILKEFNFYSTDKLNSLYEDNNLIYENVKNILNSIEDPQDSFIEDDFLLKFNFYLNEQTMKIVKKLQENKFEKIYLSGDLFFDFQRYKDLFREFQIEPFDVFKSQVPKNEKKVKLKNKNLQILTSIFLIFALVNLFFYNNSKRELQNLKLENAKLIEKISENKSKAKVQVVDVEEKDLTKRFNEVLNILLDEKSDDILITDYYMDNQKIEIRGLARDNEKALSLKEKLKNFNPSISLDKKDVVYFIISMEE</sequence>
<evidence type="ECO:0000313" key="4">
    <source>
        <dbReference type="Proteomes" id="UP001236559"/>
    </source>
</evidence>
<keyword evidence="1" id="KW-0175">Coiled coil</keyword>
<feature type="transmembrane region" description="Helical" evidence="2">
    <location>
        <begin position="286"/>
        <end position="305"/>
    </location>
</feature>
<evidence type="ECO:0000256" key="2">
    <source>
        <dbReference type="SAM" id="Phobius"/>
    </source>
</evidence>
<feature type="coiled-coil region" evidence="1">
    <location>
        <begin position="304"/>
        <end position="342"/>
    </location>
</feature>
<keyword evidence="3" id="KW-0969">Cilium</keyword>
<accession>A0ABU0ASG3</accession>
<protein>
    <submittedName>
        <fullName evidence="3">Flagellar biosynthesis/type III secretory pathway chaperone</fullName>
    </submittedName>
</protein>
<keyword evidence="3" id="KW-0966">Cell projection</keyword>
<organism evidence="3 4">
    <name type="scientific">Peptoniphilus koenoeneniae</name>
    <dbReference type="NCBI Taxonomy" id="507751"/>
    <lineage>
        <taxon>Bacteria</taxon>
        <taxon>Bacillati</taxon>
        <taxon>Bacillota</taxon>
        <taxon>Tissierellia</taxon>
        <taxon>Tissierellales</taxon>
        <taxon>Peptoniphilaceae</taxon>
        <taxon>Peptoniphilus</taxon>
    </lineage>
</organism>
<keyword evidence="2" id="KW-1133">Transmembrane helix</keyword>
<dbReference type="RefSeq" id="WP_307494844.1">
    <property type="nucleotide sequence ID" value="NZ_JAUSTN010000001.1"/>
</dbReference>
<evidence type="ECO:0000256" key="1">
    <source>
        <dbReference type="SAM" id="Coils"/>
    </source>
</evidence>
<dbReference type="Proteomes" id="UP001236559">
    <property type="component" value="Unassembled WGS sequence"/>
</dbReference>
<evidence type="ECO:0000313" key="3">
    <source>
        <dbReference type="EMBL" id="MDQ0274213.1"/>
    </source>
</evidence>